<protein>
    <submittedName>
        <fullName evidence="1">Uncharacterized protein</fullName>
    </submittedName>
</protein>
<name>A0A4Z2IPY4_9TELE</name>
<organism evidence="1 2">
    <name type="scientific">Liparis tanakae</name>
    <name type="common">Tanaka's snailfish</name>
    <dbReference type="NCBI Taxonomy" id="230148"/>
    <lineage>
        <taxon>Eukaryota</taxon>
        <taxon>Metazoa</taxon>
        <taxon>Chordata</taxon>
        <taxon>Craniata</taxon>
        <taxon>Vertebrata</taxon>
        <taxon>Euteleostomi</taxon>
        <taxon>Actinopterygii</taxon>
        <taxon>Neopterygii</taxon>
        <taxon>Teleostei</taxon>
        <taxon>Neoteleostei</taxon>
        <taxon>Acanthomorphata</taxon>
        <taxon>Eupercaria</taxon>
        <taxon>Perciformes</taxon>
        <taxon>Cottioidei</taxon>
        <taxon>Cottales</taxon>
        <taxon>Liparidae</taxon>
        <taxon>Liparis</taxon>
    </lineage>
</organism>
<accession>A0A4Z2IPY4</accession>
<comment type="caution">
    <text evidence="1">The sequence shown here is derived from an EMBL/GenBank/DDBJ whole genome shotgun (WGS) entry which is preliminary data.</text>
</comment>
<proteinExistence type="predicted"/>
<evidence type="ECO:0000313" key="2">
    <source>
        <dbReference type="Proteomes" id="UP000314294"/>
    </source>
</evidence>
<keyword evidence="2" id="KW-1185">Reference proteome</keyword>
<evidence type="ECO:0000313" key="1">
    <source>
        <dbReference type="EMBL" id="TNN79554.1"/>
    </source>
</evidence>
<dbReference type="AlphaFoldDB" id="A0A4Z2IPY4"/>
<dbReference type="EMBL" id="SRLO01000063">
    <property type="protein sequence ID" value="TNN79554.1"/>
    <property type="molecule type" value="Genomic_DNA"/>
</dbReference>
<reference evidence="1 2" key="1">
    <citation type="submission" date="2019-03" db="EMBL/GenBank/DDBJ databases">
        <title>First draft genome of Liparis tanakae, snailfish: a comprehensive survey of snailfish specific genes.</title>
        <authorList>
            <person name="Kim W."/>
            <person name="Song I."/>
            <person name="Jeong J.-H."/>
            <person name="Kim D."/>
            <person name="Kim S."/>
            <person name="Ryu S."/>
            <person name="Song J.Y."/>
            <person name="Lee S.K."/>
        </authorList>
    </citation>
    <scope>NUCLEOTIDE SEQUENCE [LARGE SCALE GENOMIC DNA]</scope>
    <source>
        <tissue evidence="1">Muscle</tissue>
    </source>
</reference>
<gene>
    <name evidence="1" type="ORF">EYF80_010136</name>
</gene>
<dbReference type="Proteomes" id="UP000314294">
    <property type="component" value="Unassembled WGS sequence"/>
</dbReference>
<sequence>MGQTRRCHPSNNYKYLSEDPFETLNSSGQQHKLKATTKENKDLAAISSLWVDMSCRLYSGLYSGLSSGGCGRCRTPPCDPVPSEVFLDQVAVMTSARRGPSLFPRELTEEPEGGRNTSMYGCNSEACRAPPGLYIQVA</sequence>